<dbReference type="SUPFAM" id="SSF74650">
    <property type="entry name" value="Galactose mutarotase-like"/>
    <property type="match status" value="1"/>
</dbReference>
<dbReference type="Gene3D" id="2.70.98.40">
    <property type="entry name" value="Glycoside hydrolase, family 65, N-terminal domain"/>
    <property type="match status" value="1"/>
</dbReference>
<dbReference type="EMBL" id="QQSY01000011">
    <property type="protein sequence ID" value="RDI96812.1"/>
    <property type="molecule type" value="Genomic_DNA"/>
</dbReference>
<dbReference type="GO" id="GO:0030246">
    <property type="term" value="F:carbohydrate binding"/>
    <property type="evidence" value="ECO:0007669"/>
    <property type="project" value="InterPro"/>
</dbReference>
<keyword evidence="6" id="KW-1185">Reference proteome</keyword>
<evidence type="ECO:0000259" key="2">
    <source>
        <dbReference type="Pfam" id="PF03632"/>
    </source>
</evidence>
<keyword evidence="5" id="KW-0378">Hydrolase</keyword>
<dbReference type="Pfam" id="PF03633">
    <property type="entry name" value="Glyco_hydro_65C"/>
    <property type="match status" value="1"/>
</dbReference>
<dbReference type="GO" id="GO:0005993">
    <property type="term" value="P:trehalose catabolic process"/>
    <property type="evidence" value="ECO:0007669"/>
    <property type="project" value="TreeGrafter"/>
</dbReference>
<dbReference type="Proteomes" id="UP000254711">
    <property type="component" value="Unassembled WGS sequence"/>
</dbReference>
<dbReference type="InterPro" id="IPR005194">
    <property type="entry name" value="Glyco_hydro_65_C"/>
</dbReference>
<dbReference type="PANTHER" id="PTHR11051:SF8">
    <property type="entry name" value="PROTEIN-GLUCOSYLGALACTOSYLHYDROXYLYSINE GLUCOSIDASE"/>
    <property type="match status" value="1"/>
</dbReference>
<dbReference type="GO" id="GO:0016757">
    <property type="term" value="F:glycosyltransferase activity"/>
    <property type="evidence" value="ECO:0007669"/>
    <property type="project" value="UniProtKB-ARBA"/>
</dbReference>
<proteinExistence type="predicted"/>
<reference evidence="5 6" key="1">
    <citation type="submission" date="2018-07" db="EMBL/GenBank/DDBJ databases">
        <title>Dyella solisilvae sp. nov., isolated from the pine and broad-leaved mixed forest soil.</title>
        <authorList>
            <person name="Gao Z."/>
            <person name="Qiu L."/>
        </authorList>
    </citation>
    <scope>NUCLEOTIDE SEQUENCE [LARGE SCALE GENOMIC DNA]</scope>
    <source>
        <strain evidence="5 6">DHG54</strain>
    </source>
</reference>
<dbReference type="Gene3D" id="1.50.10.10">
    <property type="match status" value="1"/>
</dbReference>
<accession>A0A370K2E6</accession>
<dbReference type="AlphaFoldDB" id="A0A370K2E6"/>
<organism evidence="5 6">
    <name type="scientific">Dyella solisilvae</name>
    <dbReference type="NCBI Taxonomy" id="1920168"/>
    <lineage>
        <taxon>Bacteria</taxon>
        <taxon>Pseudomonadati</taxon>
        <taxon>Pseudomonadota</taxon>
        <taxon>Gammaproteobacteria</taxon>
        <taxon>Lysobacterales</taxon>
        <taxon>Rhodanobacteraceae</taxon>
        <taxon>Dyella</taxon>
    </lineage>
</organism>
<dbReference type="Gene3D" id="2.60.420.10">
    <property type="entry name" value="Maltose phosphorylase, domain 3"/>
    <property type="match status" value="1"/>
</dbReference>
<dbReference type="Pfam" id="PF03632">
    <property type="entry name" value="Glyco_hydro_65m"/>
    <property type="match status" value="1"/>
</dbReference>
<protein>
    <submittedName>
        <fullName evidence="5">Glycoside hydrolase family 65 protein</fullName>
    </submittedName>
</protein>
<dbReference type="InterPro" id="IPR012341">
    <property type="entry name" value="6hp_glycosidase-like_sf"/>
</dbReference>
<dbReference type="InterPro" id="IPR005195">
    <property type="entry name" value="Glyco_hydro_65_M"/>
</dbReference>
<dbReference type="OrthoDB" id="9816160at2"/>
<keyword evidence="1" id="KW-0732">Signal</keyword>
<dbReference type="InterPro" id="IPR008928">
    <property type="entry name" value="6-hairpin_glycosidase_sf"/>
</dbReference>
<dbReference type="InterPro" id="IPR005196">
    <property type="entry name" value="Glyco_hydro_65_N"/>
</dbReference>
<feature type="chain" id="PRO_5017009465" evidence="1">
    <location>
        <begin position="29"/>
        <end position="787"/>
    </location>
</feature>
<dbReference type="RefSeq" id="WP_114826958.1">
    <property type="nucleotide sequence ID" value="NZ_QQSY01000011.1"/>
</dbReference>
<dbReference type="Pfam" id="PF03636">
    <property type="entry name" value="Glyco_hydro_65N"/>
    <property type="match status" value="1"/>
</dbReference>
<dbReference type="SUPFAM" id="SSF48208">
    <property type="entry name" value="Six-hairpin glycosidases"/>
    <property type="match status" value="1"/>
</dbReference>
<evidence type="ECO:0000313" key="5">
    <source>
        <dbReference type="EMBL" id="RDI96812.1"/>
    </source>
</evidence>
<evidence type="ECO:0000259" key="4">
    <source>
        <dbReference type="Pfam" id="PF03636"/>
    </source>
</evidence>
<dbReference type="GO" id="GO:0004555">
    <property type="term" value="F:alpha,alpha-trehalase activity"/>
    <property type="evidence" value="ECO:0007669"/>
    <property type="project" value="TreeGrafter"/>
</dbReference>
<comment type="caution">
    <text evidence="5">The sequence shown here is derived from an EMBL/GenBank/DDBJ whole genome shotgun (WGS) entry which is preliminary data.</text>
</comment>
<feature type="domain" description="Glycoside hydrolase family 65 C-terminal" evidence="3">
    <location>
        <begin position="700"/>
        <end position="761"/>
    </location>
</feature>
<gene>
    <name evidence="5" type="ORF">DVT68_19865</name>
</gene>
<evidence type="ECO:0000259" key="3">
    <source>
        <dbReference type="Pfam" id="PF03633"/>
    </source>
</evidence>
<evidence type="ECO:0000313" key="6">
    <source>
        <dbReference type="Proteomes" id="UP000254711"/>
    </source>
</evidence>
<feature type="domain" description="Glycoside hydrolase family 65 central catalytic" evidence="2">
    <location>
        <begin position="363"/>
        <end position="550"/>
    </location>
</feature>
<dbReference type="InterPro" id="IPR037018">
    <property type="entry name" value="GH65_N"/>
</dbReference>
<feature type="signal peptide" evidence="1">
    <location>
        <begin position="1"/>
        <end position="28"/>
    </location>
</feature>
<name>A0A370K2E6_9GAMM</name>
<evidence type="ECO:0000256" key="1">
    <source>
        <dbReference type="SAM" id="SignalP"/>
    </source>
</evidence>
<dbReference type="PANTHER" id="PTHR11051">
    <property type="entry name" value="GLYCOSYL HYDROLASE-RELATED"/>
    <property type="match status" value="1"/>
</dbReference>
<dbReference type="InterPro" id="IPR011013">
    <property type="entry name" value="Gal_mutarotase_sf_dom"/>
</dbReference>
<sequence>MRPLFDSMRVRVVLVALLAFIGAGASVAAPLAAVPSSWVLGSETYKETFTNQPFVGNGYLGLRIPAAGEGYWVGTNPPDDSSSWPLRTPRYTSALIAGYYGRAAYLSALPTWSSLTIGDDSGRYDPLTLSAAQLSNYHQATDMQHGVVTTSVVWTSPGGNKARLTWTIFAHQKYARLGVVRMDVTPLDWRGPMNVDAFLDLRGVRRAAVQSNRSSSNVATNSAEVEIASDILHTKAVEAFTVSAPSGLRPATVLDDDDQRGLSWSFTPVVGTTYTFIKYVGVAAASDRPGPAADVGETARQVAKAAADGSYEGGRDPAAVYARLLDAHEQAWLDLWQSDVIVDADHPHLQSVIHASEYALYANVRQGARASIAPAGLTSDNYAGMIFWDAETWMYPFLLAMHPELAKSIVDYRYDALPNALRNVKERPSEVRATRGGFFPWTSGNGLLAVDRGETPEIHLQADIALAQYQYYEATGDKDWLRSYGWPVMKAIADYYCSRATKNPDGSYSIRDVDGPDEYTVGATDAAYTNGSAILAIHLAIHVAQLLGLEAPAAWRERSGEIVPPIFDPERRIHLQFAGYSPSSSKQLKQADVVLLSYPMEYPMPSDVAINDLNFYAARTDPLGPAMTNSVQAIIAAQFGLPSFVTFFNRAYEPYVMGPYLNFNETSIMSPSAGQGYPAYTFVTGAGGFLQALSNGIAGFRFREDGIALAPVLPRDPVEGAALSRVYLKGMHWQGRTFDVDVTPQQTDVTLTSGPQATVRTPSGQETLAQGRTLIVNTRVIPSAPGG</sequence>
<feature type="domain" description="Glycoside hydrolase family 65 N-terminal" evidence="4">
    <location>
        <begin position="54"/>
        <end position="283"/>
    </location>
</feature>